<dbReference type="PANTHER" id="PTHR47371:SF3">
    <property type="entry name" value="PHOSPHOGLYCEROL TRANSFERASE I"/>
    <property type="match status" value="1"/>
</dbReference>
<organism evidence="8 9">
    <name type="scientific">Candidatus Accumulibacter appositus</name>
    <dbReference type="NCBI Taxonomy" id="1454003"/>
    <lineage>
        <taxon>Bacteria</taxon>
        <taxon>Pseudomonadati</taxon>
        <taxon>Pseudomonadota</taxon>
        <taxon>Betaproteobacteria</taxon>
        <taxon>Candidatus Accumulibacter</taxon>
    </lineage>
</organism>
<comment type="subcellular location">
    <subcellularLocation>
        <location evidence="1">Cell membrane</location>
        <topology evidence="1">Multi-pass membrane protein</topology>
    </subcellularLocation>
</comment>
<dbReference type="PATRIC" id="fig|1454003.3.peg.2896"/>
<evidence type="ECO:0000256" key="2">
    <source>
        <dbReference type="ARBA" id="ARBA00022475"/>
    </source>
</evidence>
<evidence type="ECO:0000256" key="6">
    <source>
        <dbReference type="SAM" id="Phobius"/>
    </source>
</evidence>
<protein>
    <submittedName>
        <fullName evidence="8">Phosphoglycerol transferase, alkaline phosphatase superfamily</fullName>
    </submittedName>
</protein>
<name>A0A011QIK8_9PROT</name>
<evidence type="ECO:0000256" key="5">
    <source>
        <dbReference type="ARBA" id="ARBA00023136"/>
    </source>
</evidence>
<dbReference type="InterPro" id="IPR017850">
    <property type="entry name" value="Alkaline_phosphatase_core_sf"/>
</dbReference>
<keyword evidence="4 6" id="KW-1133">Transmembrane helix</keyword>
<keyword evidence="3 6" id="KW-0812">Transmembrane</keyword>
<dbReference type="GO" id="GO:0016740">
    <property type="term" value="F:transferase activity"/>
    <property type="evidence" value="ECO:0007669"/>
    <property type="project" value="UniProtKB-KW"/>
</dbReference>
<evidence type="ECO:0000313" key="9">
    <source>
        <dbReference type="Proteomes" id="UP000021816"/>
    </source>
</evidence>
<dbReference type="SUPFAM" id="SSF53649">
    <property type="entry name" value="Alkaline phosphatase-like"/>
    <property type="match status" value="1"/>
</dbReference>
<dbReference type="Gene3D" id="3.40.720.10">
    <property type="entry name" value="Alkaline Phosphatase, subunit A"/>
    <property type="match status" value="1"/>
</dbReference>
<sequence>MATALTVALTHWALPPISTTLFCIAIGHSIELANSEKTRINGDGILWQDIIYVLPNIQSNIGTTLQYIGYTGLAIGAGIAFCLALTLKLERKHLRRSLLLGLAFSIALTLLYTHSTGAYIDDVRQDLGRIADSPRAFAGQPQRSSVARFIHSISLPPADFQTNKTESSVFRHAADKLPGFVGAPTAGTPPDIFVLLNESQLDPMQLAACVGRNDCRLSLYEKGPHSVMYGPLRVHTHGWGTWNAEFTLMTGVPYHWFGENGFYSPYTVAPRVRLALAKHLSALGYRTIAVYPTQKGMLNAARAYRTYGIQDFFGAEDLGLSLDWCKIPDSLMYEKLMQRYRGAKADDNRPIFMVMLTIFNHGPHGEKCAAPELLAGLRNNASQETLKLEDYLQRSHASDTAAKQFRDTILESTEKALILFAGDHQPGFEGLHKAYPRKMHREMHTDEAFFFTGYQFFANYPILPRKDPEMPREMDIAFLGSTLLELAALPLGPLFLPNSELRDLCAGRLDQCPNGNLIDSYKTTLLENGFL</sequence>
<dbReference type="Pfam" id="PF00884">
    <property type="entry name" value="Sulfatase"/>
    <property type="match status" value="1"/>
</dbReference>
<dbReference type="InterPro" id="IPR050448">
    <property type="entry name" value="OpgB/LTA_synthase_biosynth"/>
</dbReference>
<feature type="transmembrane region" description="Helical" evidence="6">
    <location>
        <begin position="67"/>
        <end position="87"/>
    </location>
</feature>
<reference evidence="8 9" key="1">
    <citation type="submission" date="2014-02" db="EMBL/GenBank/DDBJ databases">
        <title>Expanding our view of genomic diversity in Candidatus Accumulibacter clades.</title>
        <authorList>
            <person name="Skennerton C.T."/>
            <person name="Barr J.J."/>
            <person name="Slater F.R."/>
            <person name="Bond P.L."/>
            <person name="Tyson G.W."/>
        </authorList>
    </citation>
    <scope>NUCLEOTIDE SEQUENCE [LARGE SCALE GENOMIC DNA]</scope>
    <source>
        <strain evidence="9">BA-92</strain>
    </source>
</reference>
<keyword evidence="2" id="KW-1003">Cell membrane</keyword>
<accession>A0A011QIK8</accession>
<dbReference type="PANTHER" id="PTHR47371">
    <property type="entry name" value="LIPOTEICHOIC ACID SYNTHASE"/>
    <property type="match status" value="1"/>
</dbReference>
<evidence type="ECO:0000256" key="1">
    <source>
        <dbReference type="ARBA" id="ARBA00004651"/>
    </source>
</evidence>
<evidence type="ECO:0000256" key="3">
    <source>
        <dbReference type="ARBA" id="ARBA00022692"/>
    </source>
</evidence>
<keyword evidence="5 6" id="KW-0472">Membrane</keyword>
<dbReference type="GO" id="GO:0005886">
    <property type="term" value="C:plasma membrane"/>
    <property type="evidence" value="ECO:0007669"/>
    <property type="project" value="UniProtKB-SubCell"/>
</dbReference>
<evidence type="ECO:0000313" key="8">
    <source>
        <dbReference type="EMBL" id="EXI78684.1"/>
    </source>
</evidence>
<evidence type="ECO:0000259" key="7">
    <source>
        <dbReference type="Pfam" id="PF00884"/>
    </source>
</evidence>
<dbReference type="AlphaFoldDB" id="A0A011QIK8"/>
<evidence type="ECO:0000256" key="4">
    <source>
        <dbReference type="ARBA" id="ARBA00022989"/>
    </source>
</evidence>
<keyword evidence="8" id="KW-0808">Transferase</keyword>
<feature type="domain" description="Sulfatase N-terminal" evidence="7">
    <location>
        <begin position="234"/>
        <end position="450"/>
    </location>
</feature>
<dbReference type="STRING" id="1454003.AW10_02838"/>
<dbReference type="EMBL" id="JEMX01000066">
    <property type="protein sequence ID" value="EXI78684.1"/>
    <property type="molecule type" value="Genomic_DNA"/>
</dbReference>
<comment type="caution">
    <text evidence="8">The sequence shown here is derived from an EMBL/GenBank/DDBJ whole genome shotgun (WGS) entry which is preliminary data.</text>
</comment>
<feature type="transmembrane region" description="Helical" evidence="6">
    <location>
        <begin position="99"/>
        <end position="120"/>
    </location>
</feature>
<proteinExistence type="predicted"/>
<gene>
    <name evidence="8" type="ORF">AW10_02838</name>
</gene>
<dbReference type="InterPro" id="IPR000917">
    <property type="entry name" value="Sulfatase_N"/>
</dbReference>
<dbReference type="Proteomes" id="UP000021816">
    <property type="component" value="Unassembled WGS sequence"/>
</dbReference>